<protein>
    <submittedName>
        <fullName evidence="1">Uncharacterized protein</fullName>
    </submittedName>
</protein>
<dbReference type="AlphaFoldDB" id="A0A6B3SYQ4"/>
<evidence type="ECO:0000313" key="2">
    <source>
        <dbReference type="Proteomes" id="UP000482155"/>
    </source>
</evidence>
<accession>A0A6B3SYQ4</accession>
<reference evidence="1 2" key="1">
    <citation type="submission" date="2020-02" db="EMBL/GenBank/DDBJ databases">
        <authorList>
            <person name="Kim M.K."/>
        </authorList>
    </citation>
    <scope>NUCLEOTIDE SEQUENCE [LARGE SCALE GENOMIC DNA]</scope>
    <source>
        <strain evidence="1 2">17J57-3</strain>
    </source>
</reference>
<evidence type="ECO:0000313" key="1">
    <source>
        <dbReference type="EMBL" id="NEX64676.1"/>
    </source>
</evidence>
<organism evidence="1 2">
    <name type="scientific">Noviherbaspirillum galbum</name>
    <dbReference type="NCBI Taxonomy" id="2709383"/>
    <lineage>
        <taxon>Bacteria</taxon>
        <taxon>Pseudomonadati</taxon>
        <taxon>Pseudomonadota</taxon>
        <taxon>Betaproteobacteria</taxon>
        <taxon>Burkholderiales</taxon>
        <taxon>Oxalobacteraceae</taxon>
        <taxon>Noviherbaspirillum</taxon>
    </lineage>
</organism>
<dbReference type="Proteomes" id="UP000482155">
    <property type="component" value="Unassembled WGS sequence"/>
</dbReference>
<keyword evidence="2" id="KW-1185">Reference proteome</keyword>
<name>A0A6B3SYQ4_9BURK</name>
<proteinExistence type="predicted"/>
<dbReference type="NCBIfam" id="NF038114">
    <property type="entry name" value="rightmost"/>
    <property type="match status" value="1"/>
</dbReference>
<dbReference type="EMBL" id="JAAIVB010000085">
    <property type="protein sequence ID" value="NEX64676.1"/>
    <property type="molecule type" value="Genomic_DNA"/>
</dbReference>
<comment type="caution">
    <text evidence="1">The sequence shown here is derived from an EMBL/GenBank/DDBJ whole genome shotgun (WGS) entry which is preliminary data.</text>
</comment>
<dbReference type="RefSeq" id="WP_163968612.1">
    <property type="nucleotide sequence ID" value="NZ_JAAIVB010000085.1"/>
</dbReference>
<sequence length="323" mass="33825">MVALPQIDTFDGNVIDSQKWEISGPLGASTVTQNNALLLTSDGSGAGFCNTPGIFGPGAGVALRRKISGDFDLQVDFSSFVGSSTNFTQAYLNIYQDPDNQLHIKRIRGPGGVDGIQTVAKLGGGIINGYVSYNPASSGTFRIVRSGGLVTTYFNGAANFSISGLGSDIIASLVLLGPQGESSVAYDNFRIDSGSLVEPPLACPVPPYPFSGFKQPVDNLPTVNTVKGGSAIPVKFSLGGDKGLDIFASGFPTSSTAACPNGSPTDTIEEVSAASNSGLTYDAASDQYTFVWKTEKAWVNTCRQLTVRLNDGTDHTAMFQFTK</sequence>
<gene>
    <name evidence="1" type="ORF">G3574_26660</name>
</gene>